<name>A0ABV5Y8U8_9ACTN</name>
<keyword evidence="4" id="KW-1185">Reference proteome</keyword>
<dbReference type="NCBIfam" id="TIGR01643">
    <property type="entry name" value="YD_repeat_2x"/>
    <property type="match status" value="1"/>
</dbReference>
<accession>A0ABV5Y8U8</accession>
<dbReference type="Proteomes" id="UP001589627">
    <property type="component" value="Unassembled WGS sequence"/>
</dbReference>
<dbReference type="PANTHER" id="PTHR32305">
    <property type="match status" value="1"/>
</dbReference>
<feature type="compositionally biased region" description="Polar residues" evidence="1">
    <location>
        <begin position="1061"/>
        <end position="1070"/>
    </location>
</feature>
<feature type="region of interest" description="Disordered" evidence="1">
    <location>
        <begin position="1029"/>
        <end position="1070"/>
    </location>
</feature>
<protein>
    <submittedName>
        <fullName evidence="3">RHS repeat domain-containing protein</fullName>
    </submittedName>
</protein>
<feature type="signal peptide" evidence="2">
    <location>
        <begin position="1"/>
        <end position="33"/>
    </location>
</feature>
<reference evidence="3 4" key="1">
    <citation type="submission" date="2024-09" db="EMBL/GenBank/DDBJ databases">
        <authorList>
            <person name="Sun Q."/>
            <person name="Mori K."/>
        </authorList>
    </citation>
    <scope>NUCLEOTIDE SEQUENCE [LARGE SCALE GENOMIC DNA]</scope>
    <source>
        <strain evidence="3 4">TBRC 0563</strain>
    </source>
</reference>
<dbReference type="EMBL" id="JBHLZP010000017">
    <property type="protein sequence ID" value="MFB9831449.1"/>
    <property type="molecule type" value="Genomic_DNA"/>
</dbReference>
<feature type="region of interest" description="Disordered" evidence="1">
    <location>
        <begin position="31"/>
        <end position="76"/>
    </location>
</feature>
<keyword evidence="2" id="KW-0732">Signal</keyword>
<sequence>MSRYGIGRFRRSVALAVTVLLAGALAPAYPAQADDHGRPAVQQSAKPVKGHPVKVTPRRSDPATKRHVPPKASWPKAGSAEVTLSGIAAASTAVRAGKLPVRVGRPTVQARSAQPASVPARVKVRVLDQAAARRAGVNGLVLTVARTDTGQSAGRVGVQVDYSGFVNAYGGSYGSRLKLIQLPACALTTPDRPECRQAGSVSTRNNEETKALSADVALAPASTGATVLAAVAGASSDKGDYQATSLSASGTWQVGTQTGDFSWSYPMRVPPVPGDLAPKLDISYDSGSVDGRTSNTNNQPSWIGEGFDLWSGYIERRYKACGDDGAPKDEHGDEPGDQCWGYDNATISFNGKAGELIPAGDGTWRMKDDDGTRIEKLTGADNGDNDGEYWKVTTPDGVQYFFGKEKVADGKAKTGSTWTVPVFGDDDGEPCHKDSGFADSWCQQAWRWNLDYVVDTHGDAIVYYYTPETNRYARDLKASDGTTYTRGGYLDHIEYGLRSDNLTAKPSAQVNFGTAERCIPDADFDCAPSKIADHPDYWWDVPWDQNCADGTDCKDDQGAVKASPTFWSRKRLTSVTTQILDPNGSGTYLDVDSWELAQDWGLADVDRDLLLESITHKGVYKGLTATANAPVTLPSVTFQHVQLENRVDKLGDDVGPYVKYRLGTIYDESGGQVDVNYSTPECTTDALPTPETNTKRCFPTYWVPPDGTKDPKIDWFHKYVVTQVIQTDRTGHAPDMVTNYDYQGGAAWHYDDDDGLTKEKYKTWSQWRGYATVRVQSGGDNDMRTQTDHKYFRGMDGDRLNKDGGTKTVTVSDDEGGSYPDEDARQGFELKTTAYLKPGGAITSKTINTVWTHQTAKRVRSWGTTTANLTGTASTRTLTALDGGNWRETLVKNTFDDATGLPLQTDDQGDTSTADDDQCTQTEYATGSSTWMRNYPSRVEIVAVKCGDPVERPRQVISDIRSYYDNGALGAAPSKGDVTKVERIADYNGTTPVYVTDASTTYDAYGRTLTVTDAAGHVTTTAYTPTTGLPTSTKVTGPPVTPGDSSTALDTSSTLDPAWNLPTSQTDQGGKTTIEDYDALGRLIKVWLPNVTKSSNTIPNIAYTYITGENTPAAVETQTLRANLGQLTSYQIYDGFLRPRQTQALGPDGTRLVSDIFYDSQGKTARTYAAYQADGDPSATLFGIDKQGNVETQTAYEYDGLGRVTTETLLTGGGLGQEKWHTTTTYSGDRVTVDPPAGGTPTTTITDARGRTTEVRQYKADTPTGDYDAIKSTYTPAGKLKTLTDADGNTWSHTYDLRGREYQTDDPDTGTTKTTFNDLDQVTSTEDARGKKLFYVYDPIGRKTEEHADSLTGPLLTKWTYDTARRGQLASTTRYIGGAAYVATVNLYDNLNQPLRTTYTIPSTAGEEALAGSYQYVTRYNLDESVKSTSFPAVSQAPGMGVETVSHTYDDLNRPITTTGNTKLVTDTTYSATGQLKQLELSTGGKRTWISYSYEYGTQRLHESRTEREDIAGVDRDATYAYDDAGDVTNITDVSRAGTDNQCFRYDYLQRLTDAWTPTGACSDGPDKTLLGGPAPYWASYGYDSTGNRTTETQHGVGAVAADTTRTYHYPDPGQGQHQLSSITQTGAAGNRTDSYDYDAAGNTTTRDIGNANQTVTWDTEDHLATTTDSTGSTSYAYDADGNRLLRRDPTSTTVYLPNMELRLDKTTGQVSGTRYYDHGDALVAVGDGTSLQFQSADPHGSAELSIDGSTQALAQRRFTPFGQFRGTPTGIWPTDKGFVGGTIDPSGLINLGARQYDPDTGRHLRRPTVRHHGPAIVERLRLQR</sequence>
<comment type="caution">
    <text evidence="3">The sequence shown here is derived from an EMBL/GenBank/DDBJ whole genome shotgun (WGS) entry which is preliminary data.</text>
</comment>
<gene>
    <name evidence="3" type="ORF">ACFFNX_04520</name>
</gene>
<dbReference type="InterPro" id="IPR050708">
    <property type="entry name" value="T6SS_VgrG/RHS"/>
</dbReference>
<evidence type="ECO:0000313" key="4">
    <source>
        <dbReference type="Proteomes" id="UP001589627"/>
    </source>
</evidence>
<evidence type="ECO:0000313" key="3">
    <source>
        <dbReference type="EMBL" id="MFB9831449.1"/>
    </source>
</evidence>
<dbReference type="InterPro" id="IPR006530">
    <property type="entry name" value="YD"/>
</dbReference>
<organism evidence="3 4">
    <name type="scientific">Actinoallomurus acaciae</name>
    <dbReference type="NCBI Taxonomy" id="502577"/>
    <lineage>
        <taxon>Bacteria</taxon>
        <taxon>Bacillati</taxon>
        <taxon>Actinomycetota</taxon>
        <taxon>Actinomycetes</taxon>
        <taxon>Streptosporangiales</taxon>
        <taxon>Thermomonosporaceae</taxon>
        <taxon>Actinoallomurus</taxon>
    </lineage>
</organism>
<dbReference type="PANTHER" id="PTHR32305:SF17">
    <property type="entry name" value="TRNA NUCLEASE WAPA"/>
    <property type="match status" value="1"/>
</dbReference>
<feature type="chain" id="PRO_5046751414" evidence="2">
    <location>
        <begin position="34"/>
        <end position="1825"/>
    </location>
</feature>
<dbReference type="Gene3D" id="2.180.10.10">
    <property type="entry name" value="RHS repeat-associated core"/>
    <property type="match status" value="2"/>
</dbReference>
<evidence type="ECO:0000256" key="1">
    <source>
        <dbReference type="SAM" id="MobiDB-lite"/>
    </source>
</evidence>
<proteinExistence type="predicted"/>
<feature type="compositionally biased region" description="Low complexity" evidence="1">
    <location>
        <begin position="1044"/>
        <end position="1056"/>
    </location>
</feature>
<dbReference type="RefSeq" id="WP_378195551.1">
    <property type="nucleotide sequence ID" value="NZ_JBHLZP010000017.1"/>
</dbReference>
<evidence type="ECO:0000256" key="2">
    <source>
        <dbReference type="SAM" id="SignalP"/>
    </source>
</evidence>